<comment type="caution">
    <text evidence="2">The sequence shown here is derived from an EMBL/GenBank/DDBJ whole genome shotgun (WGS) entry which is preliminary data.</text>
</comment>
<keyword evidence="1" id="KW-0677">Repeat</keyword>
<organism evidence="2 3">
    <name type="scientific">Pieris brassicae</name>
    <name type="common">White butterfly</name>
    <name type="synonym">Large white butterfly</name>
    <dbReference type="NCBI Taxonomy" id="7116"/>
    <lineage>
        <taxon>Eukaryota</taxon>
        <taxon>Metazoa</taxon>
        <taxon>Ecdysozoa</taxon>
        <taxon>Arthropoda</taxon>
        <taxon>Hexapoda</taxon>
        <taxon>Insecta</taxon>
        <taxon>Pterygota</taxon>
        <taxon>Neoptera</taxon>
        <taxon>Endopterygota</taxon>
        <taxon>Lepidoptera</taxon>
        <taxon>Glossata</taxon>
        <taxon>Ditrysia</taxon>
        <taxon>Papilionoidea</taxon>
        <taxon>Pieridae</taxon>
        <taxon>Pierinae</taxon>
        <taxon>Pieris</taxon>
    </lineage>
</organism>
<dbReference type="Proteomes" id="UP001152562">
    <property type="component" value="Unassembled WGS sequence"/>
</dbReference>
<proteinExistence type="predicted"/>
<evidence type="ECO:0000256" key="1">
    <source>
        <dbReference type="ARBA" id="ARBA00022737"/>
    </source>
</evidence>
<dbReference type="AlphaFoldDB" id="A0A9P0XB47"/>
<dbReference type="InterPro" id="IPR036322">
    <property type="entry name" value="WD40_repeat_dom_sf"/>
</dbReference>
<evidence type="ECO:0008006" key="4">
    <source>
        <dbReference type="Google" id="ProtNLM"/>
    </source>
</evidence>
<sequence>MSIKSQKSLNEECADIFERSYSDKSASEESLSSDDDDEYVSMELMKKLTPAVLGKLRKCFKIAREKKARDLDKKVEDVMRAAAAEEGIEFSESVPVETEHLYLNETGFVSALNNILGKPKYRPHAESLYRAIDRFHTGRVSWSQLVTRLVASGARATASRLDNWKSVKDAGALKLEHCKRETIVRLVSVETEDSFSYVVVSRGGRVGIYSGDLTLLKSYEDVCCMAVSASDRSLTVYDVSGPAHAPLYCVTGMPNIPTCLAYCPMGAAEWSELLVGTERGDLTTLRFLQPRVSLLHIKHPDTINYYFWMELTSPSHSTYCSTRTVRAHGRSVRGVTYARPDVAVSCSHHEIALRLTHLNGKLDDYEISVHRGVSCFHNVSALRMLATGSKDGVVRLWTYGQRVPLAKLTPGGASVSVIDVMIVDFDKIVIAYNKNCMVHIWDLYEECLLQSIKLKFPFLGVLGKKVEFGTSCIHLGPPRRNNSKHISEDIDRSRRGSSVYEGSTGGFILLEPDSHVERDKSAESERCEILITCNDYVYTLRMRDSDGSLLRPAAGMAQGRRPSAWDLDKDTGSKTQWISLSPRSRHSPAETDIYLLQPRIHTTYDLDQLIANAGLEDILEKNFVLMRGLKHDLNKKLFEMESTADKILSGPQRQCDSFGESINYTTE</sequence>
<protein>
    <recommendedName>
        <fullName evidence="4">WD repeat-containing protein on Y chromosome</fullName>
    </recommendedName>
</protein>
<evidence type="ECO:0000313" key="2">
    <source>
        <dbReference type="EMBL" id="CAH4029665.1"/>
    </source>
</evidence>
<dbReference type="EMBL" id="CALOZG010000009">
    <property type="protein sequence ID" value="CAH4029665.1"/>
    <property type="molecule type" value="Genomic_DNA"/>
</dbReference>
<evidence type="ECO:0000313" key="3">
    <source>
        <dbReference type="Proteomes" id="UP001152562"/>
    </source>
</evidence>
<dbReference type="InterPro" id="IPR015943">
    <property type="entry name" value="WD40/YVTN_repeat-like_dom_sf"/>
</dbReference>
<name>A0A9P0XB47_PIEBR</name>
<reference evidence="2" key="1">
    <citation type="submission" date="2022-05" db="EMBL/GenBank/DDBJ databases">
        <authorList>
            <person name="Okamura Y."/>
        </authorList>
    </citation>
    <scope>NUCLEOTIDE SEQUENCE</scope>
</reference>
<dbReference type="PANTHER" id="PTHR44324:SF3">
    <property type="entry name" value="WD REPEAT-CONTAINING PROTEIN 49-LIKE"/>
    <property type="match status" value="1"/>
</dbReference>
<dbReference type="InterPro" id="IPR051242">
    <property type="entry name" value="WD-EF-hand_domain"/>
</dbReference>
<gene>
    <name evidence="2" type="ORF">PIBRA_LOCUS6399</name>
</gene>
<keyword evidence="3" id="KW-1185">Reference proteome</keyword>
<accession>A0A9P0XB47</accession>
<dbReference type="Gene3D" id="2.130.10.10">
    <property type="entry name" value="YVTN repeat-like/Quinoprotein amine dehydrogenase"/>
    <property type="match status" value="1"/>
</dbReference>
<dbReference type="SUPFAM" id="SSF50978">
    <property type="entry name" value="WD40 repeat-like"/>
    <property type="match status" value="1"/>
</dbReference>
<dbReference type="PANTHER" id="PTHR44324">
    <property type="entry name" value="WD40 REPEAT DOMAIN 95"/>
    <property type="match status" value="1"/>
</dbReference>